<keyword evidence="1" id="KW-0472">Membrane</keyword>
<sequence>MTSLATSIELLQYLSIPVIAACIGWATNWLAIKMTFYPIEFFGWPPYLGWQGIIPSKARKMAFISVDATIAKIGTVPQIFQQLDPNVLATQLIHTINPQVEGYVNELMMRESPAFWQSLPGPAKWLVYERARKALPALMMQVMDDIAQNAEQLLDIKTMVVDRLTTDKTLLNRIFLTCGYREFHFIVKSGLYLGFGFGLLQMLLWFVFPVWWVLPLGGLLVGFATNWIALNVIFRPLYPLRLGRWRIQGLFLKRQPEVAESFCHIVAHDILTVGNIIDAILDGPRGGQALDIIKAHLRPLLNADAGVNQTLAHMALGPAAAVSLRNQLESKAVELSRRSLSQPDFQKDRARAIESIMVERMLALSSGEFQELLRPCFQEDEIKLILVGAVLGLLAGIGQLILVFGQALA</sequence>
<name>A0A0H4IEY6_9GAMM</name>
<gene>
    <name evidence="2" type="ORF">ABA45_14745</name>
</gene>
<evidence type="ECO:0008006" key="4">
    <source>
        <dbReference type="Google" id="ProtNLM"/>
    </source>
</evidence>
<dbReference type="AlphaFoldDB" id="A0A0H4IEY6"/>
<reference evidence="2 3" key="1">
    <citation type="submission" date="2015-05" db="EMBL/GenBank/DDBJ databases">
        <title>Complete genome of Marinobacter psychrophilus strain 20041T isolated from sea-ice of the Canadian Basin.</title>
        <authorList>
            <person name="Song L."/>
            <person name="Ren L."/>
            <person name="Yu Y."/>
            <person name="Wang X."/>
        </authorList>
    </citation>
    <scope>NUCLEOTIDE SEQUENCE [LARGE SCALE GENOMIC DNA]</scope>
    <source>
        <strain evidence="2 3">20041</strain>
    </source>
</reference>
<keyword evidence="1" id="KW-1133">Transmembrane helix</keyword>
<evidence type="ECO:0000313" key="2">
    <source>
        <dbReference type="EMBL" id="AKO53517.1"/>
    </source>
</evidence>
<organism evidence="2 3">
    <name type="scientific">Marinobacter psychrophilus</name>
    <dbReference type="NCBI Taxonomy" id="330734"/>
    <lineage>
        <taxon>Bacteria</taxon>
        <taxon>Pseudomonadati</taxon>
        <taxon>Pseudomonadota</taxon>
        <taxon>Gammaproteobacteria</taxon>
        <taxon>Pseudomonadales</taxon>
        <taxon>Marinobacteraceae</taxon>
        <taxon>Marinobacter</taxon>
    </lineage>
</organism>
<proteinExistence type="predicted"/>
<evidence type="ECO:0000313" key="3">
    <source>
        <dbReference type="Proteomes" id="UP000036406"/>
    </source>
</evidence>
<feature type="transmembrane region" description="Helical" evidence="1">
    <location>
        <begin position="12"/>
        <end position="32"/>
    </location>
</feature>
<feature type="transmembrane region" description="Helical" evidence="1">
    <location>
        <begin position="218"/>
        <end position="238"/>
    </location>
</feature>
<dbReference type="Proteomes" id="UP000036406">
    <property type="component" value="Chromosome"/>
</dbReference>
<dbReference type="STRING" id="330734.ABA45_14745"/>
<dbReference type="PANTHER" id="PTHR35791">
    <property type="entry name" value="UPF0754 MEMBRANE PROTEIN YHEB"/>
    <property type="match status" value="1"/>
</dbReference>
<dbReference type="PANTHER" id="PTHR35791:SF1">
    <property type="entry name" value="UPF0754 MEMBRANE PROTEIN YHEB"/>
    <property type="match status" value="1"/>
</dbReference>
<feature type="transmembrane region" description="Helical" evidence="1">
    <location>
        <begin position="191"/>
        <end position="212"/>
    </location>
</feature>
<dbReference type="EMBL" id="CP011494">
    <property type="protein sequence ID" value="AKO53517.1"/>
    <property type="molecule type" value="Genomic_DNA"/>
</dbReference>
<dbReference type="KEGG" id="mpq:ABA45_14745"/>
<dbReference type="RefSeq" id="WP_048387336.1">
    <property type="nucleotide sequence ID" value="NZ_CP011494.1"/>
</dbReference>
<evidence type="ECO:0000256" key="1">
    <source>
        <dbReference type="SAM" id="Phobius"/>
    </source>
</evidence>
<feature type="transmembrane region" description="Helical" evidence="1">
    <location>
        <begin position="384"/>
        <end position="408"/>
    </location>
</feature>
<keyword evidence="3" id="KW-1185">Reference proteome</keyword>
<keyword evidence="1" id="KW-0812">Transmembrane</keyword>
<accession>A0A0H4IEY6</accession>
<protein>
    <recommendedName>
        <fullName evidence="4">DUF445 domain-containing protein</fullName>
    </recommendedName>
</protein>
<dbReference type="PATRIC" id="fig|330734.3.peg.3107"/>